<name>A0A183KQH5_9TREM</name>
<organism evidence="2">
    <name type="scientific">Schistosoma curassoni</name>
    <dbReference type="NCBI Taxonomy" id="6186"/>
    <lineage>
        <taxon>Eukaryota</taxon>
        <taxon>Metazoa</taxon>
        <taxon>Spiralia</taxon>
        <taxon>Lophotrochozoa</taxon>
        <taxon>Platyhelminthes</taxon>
        <taxon>Trematoda</taxon>
        <taxon>Digenea</taxon>
        <taxon>Strigeidida</taxon>
        <taxon>Schistosomatoidea</taxon>
        <taxon>Schistosomatidae</taxon>
        <taxon>Schistosoma</taxon>
    </lineage>
</organism>
<keyword evidence="1" id="KW-0472">Membrane</keyword>
<evidence type="ECO:0000256" key="1">
    <source>
        <dbReference type="SAM" id="Phobius"/>
    </source>
</evidence>
<sequence length="64" mass="7666">MVNKLLDVFSTKKHLLGFQLDLNQLNLYVLARQHNDFFQMHSLIEIAGLVKKLYVFFLVSYYRM</sequence>
<accession>A0A183KQH5</accession>
<keyword evidence="1" id="KW-0812">Transmembrane</keyword>
<dbReference type="WBParaSite" id="SCUD_0001731301-mRNA-1">
    <property type="protein sequence ID" value="SCUD_0001731301-mRNA-1"/>
    <property type="gene ID" value="SCUD_0001731301"/>
</dbReference>
<feature type="transmembrane region" description="Helical" evidence="1">
    <location>
        <begin position="43"/>
        <end position="62"/>
    </location>
</feature>
<proteinExistence type="predicted"/>
<dbReference type="AlphaFoldDB" id="A0A183KQH5"/>
<reference evidence="2" key="1">
    <citation type="submission" date="2016-06" db="UniProtKB">
        <authorList>
            <consortium name="WormBaseParasite"/>
        </authorList>
    </citation>
    <scope>IDENTIFICATION</scope>
</reference>
<evidence type="ECO:0000313" key="2">
    <source>
        <dbReference type="WBParaSite" id="SCUD_0001731301-mRNA-1"/>
    </source>
</evidence>
<protein>
    <submittedName>
        <fullName evidence="2">Uncharacterized protein</fullName>
    </submittedName>
</protein>
<keyword evidence="1" id="KW-1133">Transmembrane helix</keyword>